<protein>
    <recommendedName>
        <fullName evidence="1">BRCT domain-containing protein</fullName>
    </recommendedName>
</protein>
<dbReference type="SUPFAM" id="SSF52113">
    <property type="entry name" value="BRCT domain"/>
    <property type="match status" value="1"/>
</dbReference>
<dbReference type="EMBL" id="MU128926">
    <property type="protein sequence ID" value="KAF9518315.1"/>
    <property type="molecule type" value="Genomic_DNA"/>
</dbReference>
<evidence type="ECO:0000259" key="1">
    <source>
        <dbReference type="PROSITE" id="PS50172"/>
    </source>
</evidence>
<accession>A0A9P6B698</accession>
<organism evidence="2 3">
    <name type="scientific">Hydnum rufescens UP504</name>
    <dbReference type="NCBI Taxonomy" id="1448309"/>
    <lineage>
        <taxon>Eukaryota</taxon>
        <taxon>Fungi</taxon>
        <taxon>Dikarya</taxon>
        <taxon>Basidiomycota</taxon>
        <taxon>Agaricomycotina</taxon>
        <taxon>Agaricomycetes</taxon>
        <taxon>Cantharellales</taxon>
        <taxon>Hydnaceae</taxon>
        <taxon>Hydnum</taxon>
    </lineage>
</organism>
<dbReference type="AlphaFoldDB" id="A0A9P6B698"/>
<keyword evidence="3" id="KW-1185">Reference proteome</keyword>
<dbReference type="Pfam" id="PF16589">
    <property type="entry name" value="BRCT_2"/>
    <property type="match status" value="1"/>
</dbReference>
<dbReference type="PROSITE" id="PS50172">
    <property type="entry name" value="BRCT"/>
    <property type="match status" value="1"/>
</dbReference>
<comment type="caution">
    <text evidence="2">The sequence shown here is derived from an EMBL/GenBank/DDBJ whole genome shotgun (WGS) entry which is preliminary data.</text>
</comment>
<dbReference type="InterPro" id="IPR001357">
    <property type="entry name" value="BRCT_dom"/>
</dbReference>
<name>A0A9P6B698_9AGAM</name>
<proteinExistence type="predicted"/>
<dbReference type="OrthoDB" id="435460at2759"/>
<sequence length="208" mass="23463">MVVKELYFHEVATSKWIWRKIHRCSPNAVEVLRHLTSNSSKVMSSPANGDGDAGAEDAGPAGPSAIFVYDNDDPIEFWVHPSYPSRSDFITLIKAHGGEVTHDFEMAHFAVVSKAMSNKQLEIVKRPNSTTTTISGAWINESIKNGAQLDQDDFLIPKLRAIDTSDRPLTTSENPSPSTRAQDEHYFLWACEKLFHENTLIQWMEIYR</sequence>
<feature type="domain" description="BRCT" evidence="1">
    <location>
        <begin position="85"/>
        <end position="156"/>
    </location>
</feature>
<evidence type="ECO:0000313" key="3">
    <source>
        <dbReference type="Proteomes" id="UP000886523"/>
    </source>
</evidence>
<dbReference type="InterPro" id="IPR036420">
    <property type="entry name" value="BRCT_dom_sf"/>
</dbReference>
<reference evidence="2" key="1">
    <citation type="journal article" date="2020" name="Nat. Commun.">
        <title>Large-scale genome sequencing of mycorrhizal fungi provides insights into the early evolution of symbiotic traits.</title>
        <authorList>
            <person name="Miyauchi S."/>
            <person name="Kiss E."/>
            <person name="Kuo A."/>
            <person name="Drula E."/>
            <person name="Kohler A."/>
            <person name="Sanchez-Garcia M."/>
            <person name="Morin E."/>
            <person name="Andreopoulos B."/>
            <person name="Barry K.W."/>
            <person name="Bonito G."/>
            <person name="Buee M."/>
            <person name="Carver A."/>
            <person name="Chen C."/>
            <person name="Cichocki N."/>
            <person name="Clum A."/>
            <person name="Culley D."/>
            <person name="Crous P.W."/>
            <person name="Fauchery L."/>
            <person name="Girlanda M."/>
            <person name="Hayes R.D."/>
            <person name="Keri Z."/>
            <person name="LaButti K."/>
            <person name="Lipzen A."/>
            <person name="Lombard V."/>
            <person name="Magnuson J."/>
            <person name="Maillard F."/>
            <person name="Murat C."/>
            <person name="Nolan M."/>
            <person name="Ohm R.A."/>
            <person name="Pangilinan J."/>
            <person name="Pereira M.F."/>
            <person name="Perotto S."/>
            <person name="Peter M."/>
            <person name="Pfister S."/>
            <person name="Riley R."/>
            <person name="Sitrit Y."/>
            <person name="Stielow J.B."/>
            <person name="Szollosi G."/>
            <person name="Zifcakova L."/>
            <person name="Stursova M."/>
            <person name="Spatafora J.W."/>
            <person name="Tedersoo L."/>
            <person name="Vaario L.M."/>
            <person name="Yamada A."/>
            <person name="Yan M."/>
            <person name="Wang P."/>
            <person name="Xu J."/>
            <person name="Bruns T."/>
            <person name="Baldrian P."/>
            <person name="Vilgalys R."/>
            <person name="Dunand C."/>
            <person name="Henrissat B."/>
            <person name="Grigoriev I.V."/>
            <person name="Hibbett D."/>
            <person name="Nagy L.G."/>
            <person name="Martin F.M."/>
        </authorList>
    </citation>
    <scope>NUCLEOTIDE SEQUENCE</scope>
    <source>
        <strain evidence="2">UP504</strain>
    </source>
</reference>
<dbReference type="Gene3D" id="3.40.50.10190">
    <property type="entry name" value="BRCT domain"/>
    <property type="match status" value="1"/>
</dbReference>
<evidence type="ECO:0000313" key="2">
    <source>
        <dbReference type="EMBL" id="KAF9518315.1"/>
    </source>
</evidence>
<gene>
    <name evidence="2" type="ORF">BS47DRAFT_335008</name>
</gene>
<dbReference type="Proteomes" id="UP000886523">
    <property type="component" value="Unassembled WGS sequence"/>
</dbReference>